<dbReference type="GO" id="GO:0004126">
    <property type="term" value="F:cytidine deaminase activity"/>
    <property type="evidence" value="ECO:0007669"/>
    <property type="project" value="TreeGrafter"/>
</dbReference>
<dbReference type="GO" id="GO:0072527">
    <property type="term" value="P:pyrimidine-containing compound metabolic process"/>
    <property type="evidence" value="ECO:0007669"/>
    <property type="project" value="UniProtKB-ARBA"/>
</dbReference>
<dbReference type="InterPro" id="IPR002125">
    <property type="entry name" value="CMP_dCMP_dom"/>
</dbReference>
<dbReference type="Gene3D" id="3.40.140.10">
    <property type="entry name" value="Cytidine Deaminase, domain 2"/>
    <property type="match status" value="1"/>
</dbReference>
<dbReference type="InterPro" id="IPR016193">
    <property type="entry name" value="Cytidine_deaminase-like"/>
</dbReference>
<keyword evidence="7" id="KW-1185">Reference proteome</keyword>
<dbReference type="InterPro" id="IPR050202">
    <property type="entry name" value="Cyt/Deoxycyt_deaminase"/>
</dbReference>
<dbReference type="Pfam" id="PF00383">
    <property type="entry name" value="dCMP_cyt_deam_1"/>
    <property type="match status" value="1"/>
</dbReference>
<keyword evidence="3" id="KW-0378">Hydrolase</keyword>
<evidence type="ECO:0000256" key="4">
    <source>
        <dbReference type="ARBA" id="ARBA00022833"/>
    </source>
</evidence>
<evidence type="ECO:0000259" key="5">
    <source>
        <dbReference type="Pfam" id="PF00383"/>
    </source>
</evidence>
<dbReference type="PANTHER" id="PTHR11644:SF2">
    <property type="entry name" value="CYTIDINE DEAMINASE"/>
    <property type="match status" value="1"/>
</dbReference>
<comment type="similarity">
    <text evidence="1">Belongs to the cytidine and deoxycytidylate deaminase family.</text>
</comment>
<name>A0A3M2M706_9ACTN</name>
<dbReference type="GO" id="GO:0055086">
    <property type="term" value="P:nucleobase-containing small molecule metabolic process"/>
    <property type="evidence" value="ECO:0007669"/>
    <property type="project" value="UniProtKB-ARBA"/>
</dbReference>
<comment type="caution">
    <text evidence="6">The sequence shown here is derived from an EMBL/GenBank/DDBJ whole genome shotgun (WGS) entry which is preliminary data.</text>
</comment>
<evidence type="ECO:0000313" key="7">
    <source>
        <dbReference type="Proteomes" id="UP000278673"/>
    </source>
</evidence>
<evidence type="ECO:0000256" key="1">
    <source>
        <dbReference type="ARBA" id="ARBA00006576"/>
    </source>
</evidence>
<proteinExistence type="inferred from homology"/>
<dbReference type="GO" id="GO:0008270">
    <property type="term" value="F:zinc ion binding"/>
    <property type="evidence" value="ECO:0007669"/>
    <property type="project" value="InterPro"/>
</dbReference>
<dbReference type="CDD" id="cd01283">
    <property type="entry name" value="cytidine_deaminase"/>
    <property type="match status" value="1"/>
</dbReference>
<dbReference type="GO" id="GO:0005829">
    <property type="term" value="C:cytosol"/>
    <property type="evidence" value="ECO:0007669"/>
    <property type="project" value="TreeGrafter"/>
</dbReference>
<dbReference type="AlphaFoldDB" id="A0A3M2M706"/>
<organism evidence="6 7">
    <name type="scientific">Streptomyces triticirhizae</name>
    <dbReference type="NCBI Taxonomy" id="2483353"/>
    <lineage>
        <taxon>Bacteria</taxon>
        <taxon>Bacillati</taxon>
        <taxon>Actinomycetota</taxon>
        <taxon>Actinomycetes</taxon>
        <taxon>Kitasatosporales</taxon>
        <taxon>Streptomycetaceae</taxon>
        <taxon>Streptomyces</taxon>
    </lineage>
</organism>
<evidence type="ECO:0000313" key="6">
    <source>
        <dbReference type="EMBL" id="RMI44633.1"/>
    </source>
</evidence>
<dbReference type="PANTHER" id="PTHR11644">
    <property type="entry name" value="CYTIDINE DEAMINASE"/>
    <property type="match status" value="1"/>
</dbReference>
<dbReference type="GO" id="GO:0042802">
    <property type="term" value="F:identical protein binding"/>
    <property type="evidence" value="ECO:0007669"/>
    <property type="project" value="UniProtKB-ARBA"/>
</dbReference>
<sequence length="147" mass="15483">MIADAAHGPSTDELIDRAAAVLNPHRVGDRLFGDVGAALLTAGGNVYTGVCVDTGSGTGFCAEASAIGAMVTAREYRIARVVAVWRGEDGALRVLPPCGRCREFIRQIDPANLDTEVVLGRAETPPLRDLLPFHAWPPPLDPPGRSA</sequence>
<dbReference type="Proteomes" id="UP000278673">
    <property type="component" value="Unassembled WGS sequence"/>
</dbReference>
<accession>A0A3M2M706</accession>
<gene>
    <name evidence="6" type="ORF">EBN88_04875</name>
</gene>
<dbReference type="EMBL" id="RFFJ01000014">
    <property type="protein sequence ID" value="RMI44633.1"/>
    <property type="molecule type" value="Genomic_DNA"/>
</dbReference>
<protein>
    <submittedName>
        <fullName evidence="6">Cytidine deaminase</fullName>
    </submittedName>
</protein>
<reference evidence="6 7" key="1">
    <citation type="submission" date="2018-10" db="EMBL/GenBank/DDBJ databases">
        <title>Isolation, diversity and antifungal activity of actinobacteria from wheat.</title>
        <authorList>
            <person name="Han C."/>
        </authorList>
    </citation>
    <scope>NUCLEOTIDE SEQUENCE [LARGE SCALE GENOMIC DNA]</scope>
    <source>
        <strain evidence="6 7">NEAU-YY642</strain>
    </source>
</reference>
<dbReference type="SUPFAM" id="SSF53927">
    <property type="entry name" value="Cytidine deaminase-like"/>
    <property type="match status" value="1"/>
</dbReference>
<evidence type="ECO:0000256" key="2">
    <source>
        <dbReference type="ARBA" id="ARBA00022723"/>
    </source>
</evidence>
<keyword evidence="2" id="KW-0479">Metal-binding</keyword>
<keyword evidence="4" id="KW-0862">Zinc</keyword>
<dbReference type="InterPro" id="IPR016192">
    <property type="entry name" value="APOBEC/CMP_deaminase_Zn-bd"/>
</dbReference>
<dbReference type="PROSITE" id="PS00903">
    <property type="entry name" value="CYT_DCMP_DEAMINASES_1"/>
    <property type="match status" value="1"/>
</dbReference>
<feature type="domain" description="CMP/dCMP-type deaminase" evidence="5">
    <location>
        <begin position="33"/>
        <end position="110"/>
    </location>
</feature>
<evidence type="ECO:0000256" key="3">
    <source>
        <dbReference type="ARBA" id="ARBA00022801"/>
    </source>
</evidence>
<dbReference type="RefSeq" id="WP_122182549.1">
    <property type="nucleotide sequence ID" value="NZ_RFFJ01000014.1"/>
</dbReference>